<protein>
    <recommendedName>
        <fullName evidence="3">PH domain-containing protein</fullName>
    </recommendedName>
</protein>
<evidence type="ECO:0000313" key="1">
    <source>
        <dbReference type="EMBL" id="ORY21726.1"/>
    </source>
</evidence>
<evidence type="ECO:0000313" key="2">
    <source>
        <dbReference type="Proteomes" id="UP000193920"/>
    </source>
</evidence>
<name>A0A1Y2AGU7_9FUNG</name>
<accession>A0A1Y2AGU7</accession>
<keyword evidence="2" id="KW-1185">Reference proteome</keyword>
<dbReference type="SUPFAM" id="SSF50729">
    <property type="entry name" value="PH domain-like"/>
    <property type="match status" value="1"/>
</dbReference>
<dbReference type="Gene3D" id="2.30.29.30">
    <property type="entry name" value="Pleckstrin-homology domain (PH domain)/Phosphotyrosine-binding domain (PTB)"/>
    <property type="match status" value="1"/>
</dbReference>
<sequence length="185" mass="22203">MVIQMGIFNDESSKIELQKIPSNISNINLQYENFISFLINSNQKMIWRRYWAQILNNYMYIYDSEYKNRKDPITRLNLSFIKSIKKTDPEQIYVNNCITMEFQSNYLSTETGEELIENIKTIPLQFEHIDGNDILIRDLVRSNESWSNWNLNSLNEGFRIYCYTDSKNDVIEWVKHIKKAKEIYQ</sequence>
<dbReference type="AlphaFoldDB" id="A0A1Y2AGU7"/>
<organism evidence="1 2">
    <name type="scientific">Neocallimastix californiae</name>
    <dbReference type="NCBI Taxonomy" id="1754190"/>
    <lineage>
        <taxon>Eukaryota</taxon>
        <taxon>Fungi</taxon>
        <taxon>Fungi incertae sedis</taxon>
        <taxon>Chytridiomycota</taxon>
        <taxon>Chytridiomycota incertae sedis</taxon>
        <taxon>Neocallimastigomycetes</taxon>
        <taxon>Neocallimastigales</taxon>
        <taxon>Neocallimastigaceae</taxon>
        <taxon>Neocallimastix</taxon>
    </lineage>
</organism>
<proteinExistence type="predicted"/>
<dbReference type="InterPro" id="IPR011993">
    <property type="entry name" value="PH-like_dom_sf"/>
</dbReference>
<comment type="caution">
    <text evidence="1">The sequence shown here is derived from an EMBL/GenBank/DDBJ whole genome shotgun (WGS) entry which is preliminary data.</text>
</comment>
<dbReference type="OrthoDB" id="2108667at2759"/>
<dbReference type="STRING" id="1754190.A0A1Y2AGU7"/>
<dbReference type="EMBL" id="MCOG01000260">
    <property type="protein sequence ID" value="ORY21726.1"/>
    <property type="molecule type" value="Genomic_DNA"/>
</dbReference>
<reference evidence="1 2" key="1">
    <citation type="submission" date="2016-08" db="EMBL/GenBank/DDBJ databases">
        <title>A Parts List for Fungal Cellulosomes Revealed by Comparative Genomics.</title>
        <authorList>
            <consortium name="DOE Joint Genome Institute"/>
            <person name="Haitjema C.H."/>
            <person name="Gilmore S.P."/>
            <person name="Henske J.K."/>
            <person name="Solomon K.V."/>
            <person name="De Groot R."/>
            <person name="Kuo A."/>
            <person name="Mondo S.J."/>
            <person name="Salamov A.A."/>
            <person name="Labutti K."/>
            <person name="Zhao Z."/>
            <person name="Chiniquy J."/>
            <person name="Barry K."/>
            <person name="Brewer H.M."/>
            <person name="Purvine S.O."/>
            <person name="Wright A.T."/>
            <person name="Boxma B."/>
            <person name="Van Alen T."/>
            <person name="Hackstein J.H."/>
            <person name="Baker S.E."/>
            <person name="Grigoriev I.V."/>
            <person name="O'Malley M.A."/>
        </authorList>
    </citation>
    <scope>NUCLEOTIDE SEQUENCE [LARGE SCALE GENOMIC DNA]</scope>
    <source>
        <strain evidence="1 2">G1</strain>
    </source>
</reference>
<gene>
    <name evidence="1" type="ORF">LY90DRAFT_139221</name>
</gene>
<evidence type="ECO:0008006" key="3">
    <source>
        <dbReference type="Google" id="ProtNLM"/>
    </source>
</evidence>
<dbReference type="Proteomes" id="UP000193920">
    <property type="component" value="Unassembled WGS sequence"/>
</dbReference>